<evidence type="ECO:0000256" key="2">
    <source>
        <dbReference type="ARBA" id="ARBA00013168"/>
    </source>
</evidence>
<dbReference type="GO" id="GO:0005524">
    <property type="term" value="F:ATP binding"/>
    <property type="evidence" value="ECO:0007669"/>
    <property type="project" value="UniProtKB-KW"/>
</dbReference>
<dbReference type="GO" id="GO:0000049">
    <property type="term" value="F:tRNA binding"/>
    <property type="evidence" value="ECO:0007669"/>
    <property type="project" value="UniProtKB-KW"/>
</dbReference>
<evidence type="ECO:0000256" key="4">
    <source>
        <dbReference type="ARBA" id="ARBA00022555"/>
    </source>
</evidence>
<dbReference type="GO" id="GO:0002161">
    <property type="term" value="F:aminoacyl-tRNA deacylase activity"/>
    <property type="evidence" value="ECO:0007669"/>
    <property type="project" value="TreeGrafter"/>
</dbReference>
<accession>A0A3D3R6R4</accession>
<gene>
    <name evidence="13" type="ORF">DIT97_14940</name>
</gene>
<dbReference type="SUPFAM" id="SSF55186">
    <property type="entry name" value="ThrRS/AlaRS common domain"/>
    <property type="match status" value="1"/>
</dbReference>
<evidence type="ECO:0000256" key="1">
    <source>
        <dbReference type="ARBA" id="ARBA00008226"/>
    </source>
</evidence>
<keyword evidence="9" id="KW-0648">Protein biosynthesis</keyword>
<dbReference type="GO" id="GO:0005829">
    <property type="term" value="C:cytosol"/>
    <property type="evidence" value="ECO:0007669"/>
    <property type="project" value="TreeGrafter"/>
</dbReference>
<dbReference type="Gene3D" id="3.30.54.20">
    <property type="match status" value="1"/>
</dbReference>
<dbReference type="InterPro" id="IPR018165">
    <property type="entry name" value="Ala-tRNA-synth_IIc_core"/>
</dbReference>
<dbReference type="PROSITE" id="PS50860">
    <property type="entry name" value="AA_TRNA_LIGASE_II_ALA"/>
    <property type="match status" value="1"/>
</dbReference>
<evidence type="ECO:0000256" key="9">
    <source>
        <dbReference type="ARBA" id="ARBA00022917"/>
    </source>
</evidence>
<dbReference type="GO" id="GO:0004813">
    <property type="term" value="F:alanine-tRNA ligase activity"/>
    <property type="evidence" value="ECO:0007669"/>
    <property type="project" value="UniProtKB-EC"/>
</dbReference>
<evidence type="ECO:0000313" key="14">
    <source>
        <dbReference type="Proteomes" id="UP000263642"/>
    </source>
</evidence>
<dbReference type="GO" id="GO:0006419">
    <property type="term" value="P:alanyl-tRNA aminoacylation"/>
    <property type="evidence" value="ECO:0007669"/>
    <property type="project" value="InterPro"/>
</dbReference>
<evidence type="ECO:0000256" key="3">
    <source>
        <dbReference type="ARBA" id="ARBA00017959"/>
    </source>
</evidence>
<protein>
    <recommendedName>
        <fullName evidence="3">Alanine--tRNA ligase</fullName>
        <ecNumber evidence="2">6.1.1.7</ecNumber>
    </recommendedName>
    <alternativeName>
        <fullName evidence="11">Alanyl-tRNA synthetase</fullName>
    </alternativeName>
</protein>
<evidence type="ECO:0000256" key="10">
    <source>
        <dbReference type="ARBA" id="ARBA00023146"/>
    </source>
</evidence>
<dbReference type="PANTHER" id="PTHR11777">
    <property type="entry name" value="ALANYL-TRNA SYNTHETASE"/>
    <property type="match status" value="1"/>
</dbReference>
<evidence type="ECO:0000259" key="12">
    <source>
        <dbReference type="PROSITE" id="PS50860"/>
    </source>
</evidence>
<dbReference type="Proteomes" id="UP000263642">
    <property type="component" value="Unassembled WGS sequence"/>
</dbReference>
<dbReference type="FunFam" id="3.30.980.10:FF:000004">
    <property type="entry name" value="Alanine--tRNA ligase, cytoplasmic"/>
    <property type="match status" value="1"/>
</dbReference>
<evidence type="ECO:0000313" key="13">
    <source>
        <dbReference type="EMBL" id="HCO24266.1"/>
    </source>
</evidence>
<comment type="similarity">
    <text evidence="1">Belongs to the class-II aminoacyl-tRNA synthetase family.</text>
</comment>
<dbReference type="AlphaFoldDB" id="A0A3D3R6R4"/>
<evidence type="ECO:0000256" key="7">
    <source>
        <dbReference type="ARBA" id="ARBA00022840"/>
    </source>
</evidence>
<dbReference type="InterPro" id="IPR050058">
    <property type="entry name" value="Ala-tRNA_ligase"/>
</dbReference>
<keyword evidence="8" id="KW-0694">RNA-binding</keyword>
<feature type="non-terminal residue" evidence="13">
    <location>
        <position position="79"/>
    </location>
</feature>
<organism evidence="13 14">
    <name type="scientific">Gimesia maris</name>
    <dbReference type="NCBI Taxonomy" id="122"/>
    <lineage>
        <taxon>Bacteria</taxon>
        <taxon>Pseudomonadati</taxon>
        <taxon>Planctomycetota</taxon>
        <taxon>Planctomycetia</taxon>
        <taxon>Planctomycetales</taxon>
        <taxon>Planctomycetaceae</taxon>
        <taxon>Gimesia</taxon>
    </lineage>
</organism>
<dbReference type="Gene3D" id="3.30.980.10">
    <property type="entry name" value="Threonyl-trna Synthetase, Chain A, domain 2"/>
    <property type="match status" value="1"/>
</dbReference>
<keyword evidence="6" id="KW-0547">Nucleotide-binding</keyword>
<sequence>HHALHTVLGENAMQRGSKVEEDTLRFDFSHSKAVTPEEISRIEDIINQRVSEGAPVTTELMKLQKARELGAMALFGEKY</sequence>
<keyword evidence="5" id="KW-0436">Ligase</keyword>
<evidence type="ECO:0000256" key="11">
    <source>
        <dbReference type="ARBA" id="ARBA00032577"/>
    </source>
</evidence>
<evidence type="ECO:0000256" key="5">
    <source>
        <dbReference type="ARBA" id="ARBA00022598"/>
    </source>
</evidence>
<keyword evidence="4" id="KW-0820">tRNA-binding</keyword>
<comment type="caution">
    <text evidence="13">The sequence shown here is derived from an EMBL/GenBank/DDBJ whole genome shotgun (WGS) entry which is preliminary data.</text>
</comment>
<feature type="domain" description="Alanyl-transfer RNA synthetases family profile" evidence="12">
    <location>
        <begin position="1"/>
        <end position="79"/>
    </location>
</feature>
<feature type="non-terminal residue" evidence="13">
    <location>
        <position position="1"/>
    </location>
</feature>
<dbReference type="InterPro" id="IPR018163">
    <property type="entry name" value="Thr/Ala-tRNA-synth_IIc_edit"/>
</dbReference>
<keyword evidence="10" id="KW-0030">Aminoacyl-tRNA synthetase</keyword>
<reference evidence="13 14" key="1">
    <citation type="journal article" date="2018" name="Nat. Biotechnol.">
        <title>A standardized bacterial taxonomy based on genome phylogeny substantially revises the tree of life.</title>
        <authorList>
            <person name="Parks D.H."/>
            <person name="Chuvochina M."/>
            <person name="Waite D.W."/>
            <person name="Rinke C."/>
            <person name="Skarshewski A."/>
            <person name="Chaumeil P.A."/>
            <person name="Hugenholtz P."/>
        </authorList>
    </citation>
    <scope>NUCLEOTIDE SEQUENCE [LARGE SCALE GENOMIC DNA]</scope>
    <source>
        <strain evidence="13">UBA9375</strain>
    </source>
</reference>
<name>A0A3D3R6R4_9PLAN</name>
<evidence type="ECO:0000256" key="6">
    <source>
        <dbReference type="ARBA" id="ARBA00022741"/>
    </source>
</evidence>
<dbReference type="EMBL" id="DQAY01000088">
    <property type="protein sequence ID" value="HCO24266.1"/>
    <property type="molecule type" value="Genomic_DNA"/>
</dbReference>
<proteinExistence type="inferred from homology"/>
<evidence type="ECO:0000256" key="8">
    <source>
        <dbReference type="ARBA" id="ARBA00022884"/>
    </source>
</evidence>
<dbReference type="PANTHER" id="PTHR11777:SF9">
    <property type="entry name" value="ALANINE--TRNA LIGASE, CYTOPLASMIC"/>
    <property type="match status" value="1"/>
</dbReference>
<dbReference type="EC" id="6.1.1.7" evidence="2"/>
<keyword evidence="7" id="KW-0067">ATP-binding</keyword>